<evidence type="ECO:0000256" key="3">
    <source>
        <dbReference type="SAM" id="SignalP"/>
    </source>
</evidence>
<feature type="transmembrane region" description="Helical" evidence="2">
    <location>
        <begin position="44"/>
        <end position="74"/>
    </location>
</feature>
<accession>A0A915KXX6</accession>
<feature type="compositionally biased region" description="Basic and acidic residues" evidence="1">
    <location>
        <begin position="257"/>
        <end position="268"/>
    </location>
</feature>
<dbReference type="WBParaSite" id="nRc.2.0.1.t43666-RA">
    <property type="protein sequence ID" value="nRc.2.0.1.t43666-RA"/>
    <property type="gene ID" value="nRc.2.0.1.g43666"/>
</dbReference>
<organism evidence="4 5">
    <name type="scientific">Romanomermis culicivorax</name>
    <name type="common">Nematode worm</name>
    <dbReference type="NCBI Taxonomy" id="13658"/>
    <lineage>
        <taxon>Eukaryota</taxon>
        <taxon>Metazoa</taxon>
        <taxon>Ecdysozoa</taxon>
        <taxon>Nematoda</taxon>
        <taxon>Enoplea</taxon>
        <taxon>Dorylaimia</taxon>
        <taxon>Mermithida</taxon>
        <taxon>Mermithoidea</taxon>
        <taxon>Mermithidae</taxon>
        <taxon>Romanomermis</taxon>
    </lineage>
</organism>
<keyword evidence="3" id="KW-0732">Signal</keyword>
<dbReference type="Proteomes" id="UP000887565">
    <property type="component" value="Unplaced"/>
</dbReference>
<sequence>MQMFIMISLLIASNFGRSDAESRGRQHGRQVPGAAGERQSVWSFFFGSYVIWAILAFFVLLIIGFVLATAVIAFRRKAKKRELKKEYKALKAKTKKQQQHQQLVGAEQELVEEDEYFGEDALNDSGRECCPNPALRITDCIRIENLGNEHRKFRERAYLTQERPFFQGRDDYTSAFTRMKISQNFGHVSAGPKSKSLATVEETVKCKINKTVASDTIAVIQQPSTTKLKTKTRDSANSEHLVIPKPTSSSQSSSTEDDNHADGDDCHHGGSVVTATETGSLYRQVCAQLDPSPSSMTEK</sequence>
<evidence type="ECO:0000313" key="5">
    <source>
        <dbReference type="WBParaSite" id="nRc.2.0.1.t43666-RA"/>
    </source>
</evidence>
<feature type="chain" id="PRO_5036942904" evidence="3">
    <location>
        <begin position="21"/>
        <end position="299"/>
    </location>
</feature>
<feature type="signal peptide" evidence="3">
    <location>
        <begin position="1"/>
        <end position="20"/>
    </location>
</feature>
<keyword evidence="2" id="KW-1133">Transmembrane helix</keyword>
<proteinExistence type="predicted"/>
<reference evidence="5" key="1">
    <citation type="submission" date="2022-11" db="UniProtKB">
        <authorList>
            <consortium name="WormBaseParasite"/>
        </authorList>
    </citation>
    <scope>IDENTIFICATION</scope>
</reference>
<feature type="region of interest" description="Disordered" evidence="1">
    <location>
        <begin position="226"/>
        <end position="272"/>
    </location>
</feature>
<evidence type="ECO:0000313" key="4">
    <source>
        <dbReference type="Proteomes" id="UP000887565"/>
    </source>
</evidence>
<protein>
    <submittedName>
        <fullName evidence="5">Uncharacterized protein</fullName>
    </submittedName>
</protein>
<dbReference type="AlphaFoldDB" id="A0A915KXX6"/>
<keyword evidence="4" id="KW-1185">Reference proteome</keyword>
<keyword evidence="2" id="KW-0472">Membrane</keyword>
<evidence type="ECO:0000256" key="1">
    <source>
        <dbReference type="SAM" id="MobiDB-lite"/>
    </source>
</evidence>
<name>A0A915KXX6_ROMCU</name>
<keyword evidence="2" id="KW-0812">Transmembrane</keyword>
<evidence type="ECO:0000256" key="2">
    <source>
        <dbReference type="SAM" id="Phobius"/>
    </source>
</evidence>